<sequence length="274" mass="29214">MGNGTGGRELRRLQRQHRELLHRHSLEVADPEWDLVRDAVLSVLTEEDLCGLFPGSPADEYLFEAVDLTRLLLQDGACLGLHVRSCWAAQFDTVLDVETADRLAERITAEVRAATAPTPSADPVREAGAEFLLGGCPPLHVVAAAVEHVAAGVPGERLLALASLYSDASVWEVLDALNAALAEAGEPPLVEGDDETAILALRSACRRFLAGGTDLRSLSSWTHSAIGHDGPEIAEPLVLLDDDLDLWGAQGVEPDATALLDARLRAAAFLRATA</sequence>
<protein>
    <submittedName>
        <fullName evidence="1">Uncharacterized protein</fullName>
    </submittedName>
</protein>
<dbReference type="Proteomes" id="UP001155240">
    <property type="component" value="Unassembled WGS sequence"/>
</dbReference>
<dbReference type="RefSeq" id="WP_251946561.1">
    <property type="nucleotide sequence ID" value="NZ_JAMRYM010000064.1"/>
</dbReference>
<reference evidence="1" key="1">
    <citation type="submission" date="2022-06" db="EMBL/GenBank/DDBJ databases">
        <title>Whole genome shotgun sequencing (WGS) of Rathayibacter sp. ZW T2_19, isolated from stored onions (Allium cepa).</title>
        <authorList>
            <person name="Stoll D.A."/>
            <person name="Huch M."/>
        </authorList>
    </citation>
    <scope>NUCLEOTIDE SEQUENCE</scope>
    <source>
        <strain evidence="1">ZW T2_19</strain>
    </source>
</reference>
<dbReference type="EMBL" id="JAMRYM010000064">
    <property type="protein sequence ID" value="MCM6763446.1"/>
    <property type="molecule type" value="Genomic_DNA"/>
</dbReference>
<evidence type="ECO:0000313" key="1">
    <source>
        <dbReference type="EMBL" id="MCM6763446.1"/>
    </source>
</evidence>
<accession>A0A9X2E000</accession>
<gene>
    <name evidence="1" type="ORF">NB037_13545</name>
</gene>
<keyword evidence="2" id="KW-1185">Reference proteome</keyword>
<comment type="caution">
    <text evidence="1">The sequence shown here is derived from an EMBL/GenBank/DDBJ whole genome shotgun (WGS) entry which is preliminary data.</text>
</comment>
<name>A0A9X2E000_9MICO</name>
<evidence type="ECO:0000313" key="2">
    <source>
        <dbReference type="Proteomes" id="UP001155240"/>
    </source>
</evidence>
<proteinExistence type="predicted"/>
<organism evidence="1 2">
    <name type="scientific">Rathayibacter rubneri</name>
    <dbReference type="NCBI Taxonomy" id="2950106"/>
    <lineage>
        <taxon>Bacteria</taxon>
        <taxon>Bacillati</taxon>
        <taxon>Actinomycetota</taxon>
        <taxon>Actinomycetes</taxon>
        <taxon>Micrococcales</taxon>
        <taxon>Microbacteriaceae</taxon>
        <taxon>Rathayibacter</taxon>
    </lineage>
</organism>
<dbReference type="AlphaFoldDB" id="A0A9X2E000"/>